<feature type="domain" description="GFO/IDH/MocA-like oxidoreductase" evidence="3">
    <location>
        <begin position="141"/>
        <end position="274"/>
    </location>
</feature>
<dbReference type="Pfam" id="PF22725">
    <property type="entry name" value="GFO_IDH_MocA_C3"/>
    <property type="match status" value="1"/>
</dbReference>
<gene>
    <name evidence="4" type="ORF">A8C75_09740</name>
</gene>
<dbReference type="RefSeq" id="WP_067381355.1">
    <property type="nucleotide sequence ID" value="NZ_CP015839.1"/>
</dbReference>
<sequence length="380" mass="40873">MKTQLNFGIIGSGYMGKAYAVALKALPAVFPLSAEPVCDMLATSDAQGAAQSARALGFRRSTGDWRELVTDPAIDVVGICSPTYLHKEMALAAIAAGKHVICEKPLSLSASDAQEMADAATQAGVCTLVGFNYMKNPATALAKQLIESGEIGDIIHFRGTHNEDFLMDPTLPMSWRLKREFASSAGALGDIASHIINMAHYLCGPVAEVVGDSQIIHPKRPNANGELEAVENDDQTSFLLTFASGVQGSIEASRVAAGRKMGLTYEIIGTQGSLYFDQERLAELQYFSARDPAHLQGFRTILIGPEHPDYRHFCIGTGHGFGFNDMIMVEMRDLIEGIGGTRTLWPSFTDAVHSAQVVEAVMRSQQDRTWVAVSPAAPAP</sequence>
<dbReference type="GO" id="GO:0000166">
    <property type="term" value="F:nucleotide binding"/>
    <property type="evidence" value="ECO:0007669"/>
    <property type="project" value="InterPro"/>
</dbReference>
<reference evidence="5" key="1">
    <citation type="submission" date="2016-05" db="EMBL/GenBank/DDBJ databases">
        <authorList>
            <person name="Baek K."/>
            <person name="Yang S.-J."/>
        </authorList>
    </citation>
    <scope>NUCLEOTIDE SEQUENCE [LARGE SCALE GENOMIC DNA]</scope>
    <source>
        <strain evidence="5">ST58-10</strain>
    </source>
</reference>
<keyword evidence="1" id="KW-0560">Oxidoreductase</keyword>
<dbReference type="OrthoDB" id="9781031at2"/>
<dbReference type="SUPFAM" id="SSF55347">
    <property type="entry name" value="Glyceraldehyde-3-phosphate dehydrogenase-like, C-terminal domain"/>
    <property type="match status" value="1"/>
</dbReference>
<dbReference type="InterPro" id="IPR050463">
    <property type="entry name" value="Gfo/Idh/MocA_oxidrdct_glycsds"/>
</dbReference>
<evidence type="ECO:0000259" key="2">
    <source>
        <dbReference type="Pfam" id="PF01408"/>
    </source>
</evidence>
<dbReference type="PANTHER" id="PTHR43818:SF11">
    <property type="entry name" value="BCDNA.GH03377"/>
    <property type="match status" value="1"/>
</dbReference>
<dbReference type="Gene3D" id="3.40.50.720">
    <property type="entry name" value="NAD(P)-binding Rossmann-like Domain"/>
    <property type="match status" value="1"/>
</dbReference>
<dbReference type="PANTHER" id="PTHR43818">
    <property type="entry name" value="BCDNA.GH03377"/>
    <property type="match status" value="1"/>
</dbReference>
<dbReference type="Pfam" id="PF01408">
    <property type="entry name" value="GFO_IDH_MocA"/>
    <property type="match status" value="1"/>
</dbReference>
<dbReference type="GO" id="GO:0016491">
    <property type="term" value="F:oxidoreductase activity"/>
    <property type="evidence" value="ECO:0007669"/>
    <property type="project" value="UniProtKB-KW"/>
</dbReference>
<accession>A0A1A9EXU0</accession>
<dbReference type="STRING" id="1821621.A8C75_09740"/>
<dbReference type="Proteomes" id="UP000078070">
    <property type="component" value="Chromosome"/>
</dbReference>
<dbReference type="SUPFAM" id="SSF51735">
    <property type="entry name" value="NAD(P)-binding Rossmann-fold domains"/>
    <property type="match status" value="1"/>
</dbReference>
<protein>
    <submittedName>
        <fullName evidence="4">Myo-inositol 2-dehydrogenase</fullName>
    </submittedName>
</protein>
<dbReference type="InterPro" id="IPR000683">
    <property type="entry name" value="Gfo/Idh/MocA-like_OxRdtase_N"/>
</dbReference>
<dbReference type="InterPro" id="IPR055170">
    <property type="entry name" value="GFO_IDH_MocA-like_dom"/>
</dbReference>
<dbReference type="AlphaFoldDB" id="A0A1A9EXU0"/>
<keyword evidence="5" id="KW-1185">Reference proteome</keyword>
<evidence type="ECO:0000256" key="1">
    <source>
        <dbReference type="ARBA" id="ARBA00023002"/>
    </source>
</evidence>
<dbReference type="KEGG" id="mars:A8C75_09740"/>
<evidence type="ECO:0000313" key="4">
    <source>
        <dbReference type="EMBL" id="ANG62736.1"/>
    </source>
</evidence>
<dbReference type="InterPro" id="IPR036291">
    <property type="entry name" value="NAD(P)-bd_dom_sf"/>
</dbReference>
<organism evidence="4 5">
    <name type="scientific">Marinobacterium aestuarii</name>
    <dbReference type="NCBI Taxonomy" id="1821621"/>
    <lineage>
        <taxon>Bacteria</taxon>
        <taxon>Pseudomonadati</taxon>
        <taxon>Pseudomonadota</taxon>
        <taxon>Gammaproteobacteria</taxon>
        <taxon>Oceanospirillales</taxon>
        <taxon>Oceanospirillaceae</taxon>
        <taxon>Marinobacterium</taxon>
    </lineage>
</organism>
<proteinExistence type="predicted"/>
<reference evidence="4 5" key="2">
    <citation type="journal article" date="2018" name="Int. J. Syst. Evol. Microbiol.">
        <title>Marinobacterium aestuarii sp. nov., a benzene-degrading marine bacterium isolated from estuary sediment.</title>
        <authorList>
            <person name="Bae S.S."/>
            <person name="Jung J."/>
            <person name="Chung D."/>
            <person name="Baek K."/>
        </authorList>
    </citation>
    <scope>NUCLEOTIDE SEQUENCE [LARGE SCALE GENOMIC DNA]</scope>
    <source>
        <strain evidence="4 5">ST58-10</strain>
    </source>
</reference>
<dbReference type="EMBL" id="CP015839">
    <property type="protein sequence ID" value="ANG62736.1"/>
    <property type="molecule type" value="Genomic_DNA"/>
</dbReference>
<feature type="domain" description="Gfo/Idh/MocA-like oxidoreductase N-terminal" evidence="2">
    <location>
        <begin position="5"/>
        <end position="131"/>
    </location>
</feature>
<evidence type="ECO:0000313" key="5">
    <source>
        <dbReference type="Proteomes" id="UP000078070"/>
    </source>
</evidence>
<evidence type="ECO:0000259" key="3">
    <source>
        <dbReference type="Pfam" id="PF22725"/>
    </source>
</evidence>
<name>A0A1A9EXU0_9GAMM</name>
<dbReference type="Gene3D" id="3.30.360.10">
    <property type="entry name" value="Dihydrodipicolinate Reductase, domain 2"/>
    <property type="match status" value="1"/>
</dbReference>